<organism evidence="5 6">
    <name type="scientific">Brasilonema sennae CENA114</name>
    <dbReference type="NCBI Taxonomy" id="415709"/>
    <lineage>
        <taxon>Bacteria</taxon>
        <taxon>Bacillati</taxon>
        <taxon>Cyanobacteriota</taxon>
        <taxon>Cyanophyceae</taxon>
        <taxon>Nostocales</taxon>
        <taxon>Scytonemataceae</taxon>
        <taxon>Brasilonema</taxon>
        <taxon>Bromeliae group (in: Brasilonema)</taxon>
    </lineage>
</organism>
<dbReference type="InterPro" id="IPR011989">
    <property type="entry name" value="ARM-like"/>
</dbReference>
<comment type="similarity">
    <text evidence="1">Belongs to the CpcE/RpcE/PecE family.</text>
</comment>
<name>A0A856MIL5_9CYAN</name>
<evidence type="ECO:0000256" key="3">
    <source>
        <dbReference type="ARBA" id="ARBA00022738"/>
    </source>
</evidence>
<protein>
    <recommendedName>
        <fullName evidence="7">HEAT repeat domain-containing protein</fullName>
    </recommendedName>
</protein>
<dbReference type="RefSeq" id="WP_171977587.1">
    <property type="nucleotide sequence ID" value="NZ_CAWOXK010000001.1"/>
</dbReference>
<keyword evidence="4" id="KW-0456">Lyase</keyword>
<keyword evidence="6" id="KW-1185">Reference proteome</keyword>
<dbReference type="Gene3D" id="1.25.10.10">
    <property type="entry name" value="Leucine-rich Repeat Variant"/>
    <property type="match status" value="1"/>
</dbReference>
<accession>A0A856MIL5</accession>
<keyword evidence="2" id="KW-0042">Antenna complex</keyword>
<evidence type="ECO:0000256" key="2">
    <source>
        <dbReference type="ARBA" id="ARBA00022549"/>
    </source>
</evidence>
<reference evidence="5 6" key="1">
    <citation type="submission" date="2018-06" db="EMBL/GenBank/DDBJ databases">
        <title>Comparative genomics of Brasilonema spp. strains.</title>
        <authorList>
            <person name="Alvarenga D.O."/>
            <person name="Fiore M.F."/>
            <person name="Varani A.M."/>
        </authorList>
    </citation>
    <scope>NUCLEOTIDE SEQUENCE [LARGE SCALE GENOMIC DNA]</scope>
    <source>
        <strain evidence="5 6">CENA114</strain>
    </source>
</reference>
<dbReference type="AlphaFoldDB" id="A0A856MIL5"/>
<dbReference type="Proteomes" id="UP000503129">
    <property type="component" value="Chromosome"/>
</dbReference>
<dbReference type="KEGG" id="bsen:DP114_27280"/>
<evidence type="ECO:0000256" key="4">
    <source>
        <dbReference type="ARBA" id="ARBA00023239"/>
    </source>
</evidence>
<dbReference type="GO" id="GO:0030089">
    <property type="term" value="C:phycobilisome"/>
    <property type="evidence" value="ECO:0007669"/>
    <property type="project" value="UniProtKB-KW"/>
</dbReference>
<dbReference type="GO" id="GO:0016829">
    <property type="term" value="F:lyase activity"/>
    <property type="evidence" value="ECO:0007669"/>
    <property type="project" value="UniProtKB-KW"/>
</dbReference>
<gene>
    <name evidence="5" type="ORF">DP114_27280</name>
</gene>
<dbReference type="InterPro" id="IPR016024">
    <property type="entry name" value="ARM-type_fold"/>
</dbReference>
<proteinExistence type="inferred from homology"/>
<sequence length="97" mass="10878">MSETIITILGADGKEIYIQYDEQDSDELQAVETLIAALNDSHSDVRKKAAEALGEISNPEILPKLIQFPEINIYDPDIFVFATTLAVRFSKQPLLRK</sequence>
<evidence type="ECO:0000256" key="1">
    <source>
        <dbReference type="ARBA" id="ARBA00009299"/>
    </source>
</evidence>
<evidence type="ECO:0000313" key="5">
    <source>
        <dbReference type="EMBL" id="QDL11103.1"/>
    </source>
</evidence>
<dbReference type="Pfam" id="PF13646">
    <property type="entry name" value="HEAT_2"/>
    <property type="match status" value="1"/>
</dbReference>
<dbReference type="EMBL" id="CP030118">
    <property type="protein sequence ID" value="QDL11103.1"/>
    <property type="molecule type" value="Genomic_DNA"/>
</dbReference>
<evidence type="ECO:0008006" key="7">
    <source>
        <dbReference type="Google" id="ProtNLM"/>
    </source>
</evidence>
<keyword evidence="3" id="KW-0605">Phycobilisome</keyword>
<dbReference type="SUPFAM" id="SSF48371">
    <property type="entry name" value="ARM repeat"/>
    <property type="match status" value="1"/>
</dbReference>
<evidence type="ECO:0000313" key="6">
    <source>
        <dbReference type="Proteomes" id="UP000503129"/>
    </source>
</evidence>